<reference evidence="2" key="1">
    <citation type="submission" date="2019-08" db="EMBL/GenBank/DDBJ databases">
        <title>The genome of the North American firefly Photinus pyralis.</title>
        <authorList>
            <consortium name="Photinus pyralis genome working group"/>
            <person name="Fallon T.R."/>
            <person name="Sander Lower S.E."/>
            <person name="Weng J.-K."/>
        </authorList>
    </citation>
    <scope>NUCLEOTIDE SEQUENCE</scope>
    <source>
        <strain evidence="2">TRF0915ILg1</strain>
        <tissue evidence="2">Whole body</tissue>
    </source>
</reference>
<keyword evidence="3" id="KW-1185">Reference proteome</keyword>
<feature type="region of interest" description="Disordered" evidence="1">
    <location>
        <begin position="1"/>
        <end position="22"/>
    </location>
</feature>
<proteinExistence type="predicted"/>
<dbReference type="OrthoDB" id="6775559at2759"/>
<feature type="compositionally biased region" description="Basic and acidic residues" evidence="1">
    <location>
        <begin position="1"/>
        <end position="12"/>
    </location>
</feature>
<name>A0A8K0CVY5_IGNLU</name>
<dbReference type="Proteomes" id="UP000801492">
    <property type="component" value="Unassembled WGS sequence"/>
</dbReference>
<gene>
    <name evidence="2" type="ORF">ILUMI_12697</name>
</gene>
<dbReference type="EMBL" id="VTPC01007959">
    <property type="protein sequence ID" value="KAF2893479.1"/>
    <property type="molecule type" value="Genomic_DNA"/>
</dbReference>
<organism evidence="2 3">
    <name type="scientific">Ignelater luminosus</name>
    <name type="common">Cucubano</name>
    <name type="synonym">Pyrophorus luminosus</name>
    <dbReference type="NCBI Taxonomy" id="2038154"/>
    <lineage>
        <taxon>Eukaryota</taxon>
        <taxon>Metazoa</taxon>
        <taxon>Ecdysozoa</taxon>
        <taxon>Arthropoda</taxon>
        <taxon>Hexapoda</taxon>
        <taxon>Insecta</taxon>
        <taxon>Pterygota</taxon>
        <taxon>Neoptera</taxon>
        <taxon>Endopterygota</taxon>
        <taxon>Coleoptera</taxon>
        <taxon>Polyphaga</taxon>
        <taxon>Elateriformia</taxon>
        <taxon>Elateroidea</taxon>
        <taxon>Elateridae</taxon>
        <taxon>Agrypninae</taxon>
        <taxon>Pyrophorini</taxon>
        <taxon>Ignelater</taxon>
    </lineage>
</organism>
<sequence>MPVQSETEKSEPHQLGPGASSQSLAAYEKLKTLVEVSKTLKGRDVEKGNPRIILGRIDKELTQDRVMKLLARNNGDLVDACEGVKGFENQIKEKFRVGGTERGSTEGLIWSGKGFTRKTLYRRSNVINVKIMGTSQRTVRRGISYAVLR</sequence>
<comment type="caution">
    <text evidence="2">The sequence shown here is derived from an EMBL/GenBank/DDBJ whole genome shotgun (WGS) entry which is preliminary data.</text>
</comment>
<dbReference type="AlphaFoldDB" id="A0A8K0CVY5"/>
<accession>A0A8K0CVY5</accession>
<evidence type="ECO:0000313" key="3">
    <source>
        <dbReference type="Proteomes" id="UP000801492"/>
    </source>
</evidence>
<protein>
    <submittedName>
        <fullName evidence="2">Uncharacterized protein</fullName>
    </submittedName>
</protein>
<evidence type="ECO:0000313" key="2">
    <source>
        <dbReference type="EMBL" id="KAF2893479.1"/>
    </source>
</evidence>
<evidence type="ECO:0000256" key="1">
    <source>
        <dbReference type="SAM" id="MobiDB-lite"/>
    </source>
</evidence>